<dbReference type="OrthoDB" id="9806090at2"/>
<feature type="region of interest" description="Disordered" evidence="1">
    <location>
        <begin position="1982"/>
        <end position="2003"/>
    </location>
</feature>
<dbReference type="EMBL" id="VJVZ01000002">
    <property type="protein sequence ID" value="TRW26501.1"/>
    <property type="molecule type" value="Genomic_DNA"/>
</dbReference>
<evidence type="ECO:0000256" key="2">
    <source>
        <dbReference type="SAM" id="SignalP"/>
    </source>
</evidence>
<organism evidence="4 5">
    <name type="scientific">Flavobacterium zepuense</name>
    <dbReference type="NCBI Taxonomy" id="2593302"/>
    <lineage>
        <taxon>Bacteria</taxon>
        <taxon>Pseudomonadati</taxon>
        <taxon>Bacteroidota</taxon>
        <taxon>Flavobacteriia</taxon>
        <taxon>Flavobacteriales</taxon>
        <taxon>Flavobacteriaceae</taxon>
        <taxon>Flavobacterium</taxon>
    </lineage>
</organism>
<dbReference type="InterPro" id="IPR026377">
    <property type="entry name" value="Cell_surface_SprA"/>
</dbReference>
<keyword evidence="5" id="KW-1185">Reference proteome</keyword>
<evidence type="ECO:0000259" key="3">
    <source>
        <dbReference type="Pfam" id="PF14349"/>
    </source>
</evidence>
<dbReference type="InterPro" id="IPR025684">
    <property type="entry name" value="SprA_N_dom"/>
</dbReference>
<evidence type="ECO:0000313" key="4">
    <source>
        <dbReference type="EMBL" id="TRW26501.1"/>
    </source>
</evidence>
<proteinExistence type="predicted"/>
<accession>A0A552V7Q8</accession>
<feature type="domain" description="Gliding motility protein SprA N-terminal" evidence="3">
    <location>
        <begin position="1148"/>
        <end position="1682"/>
    </location>
</feature>
<feature type="chain" id="PRO_5022064918" evidence="2">
    <location>
        <begin position="31"/>
        <end position="2476"/>
    </location>
</feature>
<feature type="region of interest" description="Disordered" evidence="1">
    <location>
        <begin position="1173"/>
        <end position="1201"/>
    </location>
</feature>
<evidence type="ECO:0000313" key="5">
    <source>
        <dbReference type="Proteomes" id="UP000320643"/>
    </source>
</evidence>
<dbReference type="RefSeq" id="WP_143372004.1">
    <property type="nucleotide sequence ID" value="NZ_VJVZ01000002.1"/>
</dbReference>
<protein>
    <submittedName>
        <fullName evidence="4">Cell surface protein SprA</fullName>
    </submittedName>
</protein>
<comment type="caution">
    <text evidence="4">The sequence shown here is derived from an EMBL/GenBank/DDBJ whole genome shotgun (WGS) entry which is preliminary data.</text>
</comment>
<evidence type="ECO:0000256" key="1">
    <source>
        <dbReference type="SAM" id="MobiDB-lite"/>
    </source>
</evidence>
<feature type="signal peptide" evidence="2">
    <location>
        <begin position="1"/>
        <end position="30"/>
    </location>
</feature>
<dbReference type="NCBIfam" id="TIGR04189">
    <property type="entry name" value="surface_SprA"/>
    <property type="match status" value="1"/>
</dbReference>
<feature type="domain" description="Gliding motility protein SprA N-terminal" evidence="3">
    <location>
        <begin position="61"/>
        <end position="467"/>
    </location>
</feature>
<reference evidence="4 5" key="1">
    <citation type="submission" date="2019-07" db="EMBL/GenBank/DDBJ databases">
        <title>Flavobacterium sp. nov., isolated from glacier ice.</title>
        <authorList>
            <person name="Liu Q."/>
            <person name="Xin Y.-H."/>
        </authorList>
    </citation>
    <scope>NUCLEOTIDE SEQUENCE [LARGE SCALE GENOMIC DNA]</scope>
    <source>
        <strain evidence="4 5">ZT4R6</strain>
    </source>
</reference>
<name>A0A552V7Q8_9FLAO</name>
<keyword evidence="2" id="KW-0732">Signal</keyword>
<gene>
    <name evidence="4" type="primary">sprA</name>
    <name evidence="4" type="ORF">FMM05_03745</name>
</gene>
<dbReference type="Proteomes" id="UP000320643">
    <property type="component" value="Unassembled WGS sequence"/>
</dbReference>
<sequence length="2476" mass="277592">MKTKYSKDFYTNIKYSFSVIFLFFSVIAQAQIDEEEEDPVQQDTLTGYNTGNMVMENPKSIVGAYTYDPITNRYIYTNKFDGFNITYPIILTPEQYNELVLRESMREYYKQKSKTIDGKGTAEEQKDLLPRYYVNSSFFETIFGSNTIDVKPQGSVEMDLGIRYTKQDNPSLSPRNRRTFTFDFDQRISMSLQGKVGTRLGVTANYDTESTFAFQNLIKLEYTPTEDDIIQKIEVGNVSFPLSNSLVRGAQSLFGVKAQFQFGKTTITGIFSEQKSQTKTVTAQGGGTVQDFELFALDYDSDRHFFLSQYFRNLYDQALRSYPLINSRVQITRVEVWVTNRQNRINATENNSRNIIALQDLGESQLTKGGLSSGADITPQTVGIDNPAGFFTNPGFNLPPDNSNNGFNPETIGQAGSWLQSSIREIVTTSSSSFSNFTASEGRDYSKLENARKLSSSEYTFHTQLGYISLNQKLNNDEVLAVAYQYTMGDQVYQVGEFGTDGVAATVVGGTQGSTEDPATVSTQSLILKMLKSNLVNVNEPVWDLMMKNIYQVPNAYQITQEDFRFNIMYTDPSPLNYIVPAEYPGLPVQPLPDQATFPETSVADTPLLRVFNVDRLNYTNDPQVGGDGFFDFVDGLTIDAQNGRIIFTTVEPFGEYLYDKLGQNSTFNPDYHTAAESTFNTNQRKYVYRKMYKSTQADALQDAQKNKFQLKGRFKSTGSDGISLNAFNVPQGSVVVTAGGRVLVEGVDYTVNYQAGRVQILDTSLQASNTPIEVSIENNSTFGQQTRRFAGFNVEHKFNDKFLVGATLLNMSERPFTNKTNYGQESVNNTIFGLNTTYSTEVPFFTRMVNKLPNMDTDVASNISFRGEIAYLKPGASKADQFNGEATTYVDDFEGSQTTIDMRGATGWTLSSVPVIGGVDPPLNDLSSGYNRAKMAWYSIDPVFYTSSQLPDGISSSDVSSNRTRRVYYDELYPVTDVVPGQSTVVSTLDLSYFPQERGPYNFSPDAAGGTFSEARATQNWAGIMRPITSTNFEQTNVEYIQFWMLDPYVGSVGDEATGDNTGTIEINLGEISEDILKDNRKQYENGLPGTDGAATTFSTVWGKVPVSQSLIYAFDTDAANRGLQDAGFDGILDAEEGAGTPFAGQPDPAQDNYQFFLSADGDVINRYKNYNGTQGNSPVDVGDTNRGNTTLPDTEDVNRDNTMNTIDAYYRYTIPVGPSAVVGTGYLVDERPSTVDADLPDGTTTPYRWLLYKIPIAVDSDDPTTSVGGISSVRSIRFMRMFVSGFRKEITLRFGALDLVRGEWRRYTASFDDPDQTGSDDDDVTVDQTGFDVVSLNIQENGQRQPIPYVSPPGVQREQLYSNNAVINQNEQALSLRVYSTSASTSNDSGLEPGDSRAVFKNVNVDMRQYKKLRMFLHAEALTSSADSNLPESNSLQDNEMSGFLRFGNDFTDNFYQVEKSLVLSAFNAYTPEQVWPEGADGNEIEVTLAALTKLKVMVLNGTLPTTAADANGVYFVNARELDPTLSDRIRIGIKGNPNFGYVRTLMVGVKNNTIELNRLSTNNQVRHIRGEVWFNELRLSDMDNKGGMAAVASMDANFADFATISATGNMSTIGFGTIEQSPNERSREDTKQYNFVTNIGLGKLLPKKWHINLPFNYSVGEQTITPEYDPFYQDVTLDQVIAEATTDAERENIKNRAIDYTKTKSINFIGVKKERAPEQKQHIYDPENLTLSYSYNQTNHHDYEIQDMLDQQVRVSADYNYVFQNKPIEPFKNTAFMKKSQYWKLLSDFNFNYLPSNISFSTNIIRQFNKQQYRNVDVEGIPIDPLYRRNYFFNYQYGFNYNITKSLRFNYAVATSNIVRNYLDEDGAPIQDYTVWQDFWNVGEANTHTQQFVVNYDIPINKLPMFNFVKSTYSYTANYNWLRSTDALAEVDVDNGSGGFDTYRLGNTIQNANSHKLNTTLNMDLFYKYIGLGPKKKAATNAAPKAPPKPGEKITAAPKPQETGNPFVNSLIGVVTSVKTIQINYTETNGTVLPGFLPSIGFLGTTKPNFGFIIGSQDADIKYEAAKAGYLTSYQEFNQNVTQVNTKQLNLTAAIELLPDFKIDLTADRTSQDNASEQYDAYDEDSSTYRYQPLSPYNYGNFQISTILIKTAFSQSDVNGSEAFDQMRQNRMVIADRLATQFYGVDATSLPRYVAGTSEFATANAGYPIGFGKNNQAVLLPSFIAAYTGKDAGSVKTSAFRDTPLPNWVVKYTGLMRLKFFKDRFKRFSLQHGYRASYNINSYRSNLDYKEDNILQDNNGVGNFYNKNIISNVNLTEQFNPLIRVDFEMKNSIKILAEVRKDRTLNMSFDNNLLTEVKGNEYVLGLGYRIKDVTINSSLADNVSNVIKSDINLKADFTLRKNETIVRYLDYDNNQLGGGQDIWTLKLTADYSFSKNLTAIFYYDHSFSKAVISTSYPLTTIRSGFTLRYNFGN</sequence>
<dbReference type="Pfam" id="PF14349">
    <property type="entry name" value="SprA_N"/>
    <property type="match status" value="2"/>
</dbReference>